<name>A0A8S5MWE2_9CAUD</name>
<reference evidence="1" key="1">
    <citation type="journal article" date="2021" name="Proc. Natl. Acad. Sci. U.S.A.">
        <title>A Catalog of Tens of Thousands of Viruses from Human Metagenomes Reveals Hidden Associations with Chronic Diseases.</title>
        <authorList>
            <person name="Tisza M.J."/>
            <person name="Buck C.B."/>
        </authorList>
    </citation>
    <scope>NUCLEOTIDE SEQUENCE</scope>
    <source>
        <strain evidence="1">Ct3wi9</strain>
    </source>
</reference>
<sequence length="236" mass="26791">MKRINQMSNRQAFIQTAVKMLKEIDPKNKSIDIWADTVTKMTKAQFEDYIERLRNGASETPDLDKPRELIPLVVPTLDDNRITVKRNLAIAKKWGHNFFERCYITDGKTGQTMLTNVPYGTFLMPIVRQAQTLEKGIAYEKDGSKLDDRTNQIADHQKGSSFSAPEVQALLSQGQEKTVMEFMKFRGGDSKAYQAMYKGLLETGEFEMSSYQDSSRVKSADVAGIYLKACHIDNDI</sequence>
<accession>A0A8S5MWE2</accession>
<evidence type="ECO:0000313" key="1">
    <source>
        <dbReference type="EMBL" id="DAD86725.1"/>
    </source>
</evidence>
<dbReference type="EMBL" id="BK015006">
    <property type="protein sequence ID" value="DAD86725.1"/>
    <property type="molecule type" value="Genomic_DNA"/>
</dbReference>
<organism evidence="1">
    <name type="scientific">Myoviridae sp. ct3wi9</name>
    <dbReference type="NCBI Taxonomy" id="2826610"/>
    <lineage>
        <taxon>Viruses</taxon>
        <taxon>Duplodnaviria</taxon>
        <taxon>Heunggongvirae</taxon>
        <taxon>Uroviricota</taxon>
        <taxon>Caudoviricetes</taxon>
    </lineage>
</organism>
<proteinExistence type="predicted"/>
<protein>
    <submittedName>
        <fullName evidence="1">Uncharacterized protein</fullName>
    </submittedName>
</protein>